<dbReference type="RefSeq" id="XP_008301524.1">
    <property type="nucleotide sequence ID" value="XM_008303302.1"/>
</dbReference>
<dbReference type="AlphaFoldDB" id="A0A9Y4U1R0"/>
<dbReference type="GeneID" id="103373417"/>
<dbReference type="CTD" id="84073"/>
<protein>
    <submittedName>
        <fullName evidence="3">MYCBP-associated protein</fullName>
    </submittedName>
</protein>
<feature type="compositionally biased region" description="Basic and acidic residues" evidence="1">
    <location>
        <begin position="520"/>
        <end position="537"/>
    </location>
</feature>
<dbReference type="Gene3D" id="2.60.40.10">
    <property type="entry name" value="Immunoglobulins"/>
    <property type="match status" value="1"/>
</dbReference>
<dbReference type="Pfam" id="PF14646">
    <property type="entry name" value="MYCBPAP"/>
    <property type="match status" value="1"/>
</dbReference>
<proteinExistence type="predicted"/>
<feature type="region of interest" description="Disordered" evidence="1">
    <location>
        <begin position="57"/>
        <end position="82"/>
    </location>
</feature>
<gene>
    <name evidence="3" type="primary">mycbpap</name>
</gene>
<feature type="region of interest" description="Disordered" evidence="1">
    <location>
        <begin position="139"/>
        <end position="179"/>
    </location>
</feature>
<feature type="compositionally biased region" description="Basic and acidic residues" evidence="1">
    <location>
        <begin position="157"/>
        <end position="167"/>
    </location>
</feature>
<keyword evidence="2" id="KW-1185">Reference proteome</keyword>
<sequence>MTHPLNLDSDSQPLDYTGLKGLQFNDQGMLLPHSILGSLEDFRSYLEAIGETELVKRIPKSPRDPSSRATGKQHSEAVKKGIPSGQVCQDLLDRSASSLLINQARETQEQREFLSQVMPLIHSGYGISGLEAIGSGKPFSVGTECRSPLPEKEDEERDHREMKKKDLGPPSQNDDGQGDVVIPSLRFCGQLASWTGNSTKNQGVVGINARKFFETLIGEIALSSLELHNEGGTVIFYSWQELRVPRFFPQLCSRKKKPHFYFNSSSGVIRPGETQQLELVFKSDEPGIQTEVWQLNTHPVLLQGASMQVRLTGVALYPDKTADQRLYVETKLEKRVTEKMCRSIVYEMVQGVRTPERPSSPAELYMTKEQQFLSKNPKLQYLDQPVEDLRRLWQEATQGRTWDYSVDSLRQVLLSLPDDEPAQVSLTREERLVLLNALLLQLSEPSDPKHHSLSAATIGNQLWSILLDRMSDEAQRLRSLLGLPEKETWIDEKDESIISDADLADSENVEKKGSAAAQVERSRARSTPKDNNKRQDKPPAQTEKSAKVYVLMEDLVDNLCDLMDELPVGHQ</sequence>
<feature type="compositionally biased region" description="Basic and acidic residues" evidence="1">
    <location>
        <begin position="57"/>
        <end position="66"/>
    </location>
</feature>
<dbReference type="Proteomes" id="UP000694891">
    <property type="component" value="Unplaced"/>
</dbReference>
<evidence type="ECO:0000313" key="3">
    <source>
        <dbReference type="RefSeq" id="XP_008301524.1"/>
    </source>
</evidence>
<dbReference type="InterPro" id="IPR032707">
    <property type="entry name" value="MYCBPAP"/>
</dbReference>
<evidence type="ECO:0000256" key="1">
    <source>
        <dbReference type="SAM" id="MobiDB-lite"/>
    </source>
</evidence>
<accession>A0A9Y4U1R0</accession>
<dbReference type="PANTHER" id="PTHR48421">
    <property type="entry name" value="MYCBP-ASSOCIATED PROTEIN"/>
    <property type="match status" value="1"/>
</dbReference>
<dbReference type="PANTHER" id="PTHR48421:SF1">
    <property type="entry name" value="MYCBP-ASSOCIATED PROTEIN"/>
    <property type="match status" value="1"/>
</dbReference>
<dbReference type="InterPro" id="IPR013783">
    <property type="entry name" value="Ig-like_fold"/>
</dbReference>
<evidence type="ECO:0000313" key="2">
    <source>
        <dbReference type="Proteomes" id="UP000694891"/>
    </source>
</evidence>
<feature type="region of interest" description="Disordered" evidence="1">
    <location>
        <begin position="501"/>
        <end position="546"/>
    </location>
</feature>
<organism evidence="2 3">
    <name type="scientific">Stegastes partitus</name>
    <name type="common">bicolor damselfish</name>
    <dbReference type="NCBI Taxonomy" id="144197"/>
    <lineage>
        <taxon>Eukaryota</taxon>
        <taxon>Metazoa</taxon>
        <taxon>Chordata</taxon>
        <taxon>Craniata</taxon>
        <taxon>Vertebrata</taxon>
        <taxon>Euteleostomi</taxon>
        <taxon>Actinopterygii</taxon>
        <taxon>Neopterygii</taxon>
        <taxon>Teleostei</taxon>
        <taxon>Neoteleostei</taxon>
        <taxon>Acanthomorphata</taxon>
        <taxon>Ovalentaria</taxon>
        <taxon>Pomacentridae</taxon>
        <taxon>Stegastes</taxon>
    </lineage>
</organism>
<reference evidence="3" key="1">
    <citation type="submission" date="2025-08" db="UniProtKB">
        <authorList>
            <consortium name="RefSeq"/>
        </authorList>
    </citation>
    <scope>IDENTIFICATION</scope>
</reference>
<name>A0A9Y4U1R0_9TELE</name>